<reference evidence="2 3" key="1">
    <citation type="submission" date="2016-10" db="EMBL/GenBank/DDBJ databases">
        <authorList>
            <person name="de Groot N.N."/>
        </authorList>
    </citation>
    <scope>NUCLEOTIDE SEQUENCE [LARGE SCALE GENOMIC DNA]</scope>
    <source>
        <strain evidence="2 3">DSM 44945</strain>
    </source>
</reference>
<evidence type="ECO:0000313" key="2">
    <source>
        <dbReference type="EMBL" id="SFF74163.1"/>
    </source>
</evidence>
<keyword evidence="1" id="KW-0472">Membrane</keyword>
<organism evidence="2 3">
    <name type="scientific">Planifilum fulgidum</name>
    <dbReference type="NCBI Taxonomy" id="201973"/>
    <lineage>
        <taxon>Bacteria</taxon>
        <taxon>Bacillati</taxon>
        <taxon>Bacillota</taxon>
        <taxon>Bacilli</taxon>
        <taxon>Bacillales</taxon>
        <taxon>Thermoactinomycetaceae</taxon>
        <taxon>Planifilum</taxon>
    </lineage>
</organism>
<feature type="transmembrane region" description="Helical" evidence="1">
    <location>
        <begin position="31"/>
        <end position="52"/>
    </location>
</feature>
<keyword evidence="1" id="KW-0812">Transmembrane</keyword>
<keyword evidence="3" id="KW-1185">Reference proteome</keyword>
<proteinExistence type="predicted"/>
<protein>
    <recommendedName>
        <fullName evidence="4">DUF2759 domain-containing protein</fullName>
    </recommendedName>
</protein>
<name>A0A1I2L5I8_9BACL</name>
<dbReference type="RefSeq" id="WP_177198949.1">
    <property type="nucleotide sequence ID" value="NZ_FOOK01000004.1"/>
</dbReference>
<dbReference type="EMBL" id="FOOK01000004">
    <property type="protein sequence ID" value="SFF74163.1"/>
    <property type="molecule type" value="Genomic_DNA"/>
</dbReference>
<dbReference type="Proteomes" id="UP000198661">
    <property type="component" value="Unassembled WGS sequence"/>
</dbReference>
<sequence>MYMVIILVLMSILAVIGTLHNKKTGNRFGFFVGGLFSLALIGVTGLALYDAFVGLQ</sequence>
<evidence type="ECO:0000313" key="3">
    <source>
        <dbReference type="Proteomes" id="UP000198661"/>
    </source>
</evidence>
<dbReference type="AlphaFoldDB" id="A0A1I2L5I8"/>
<accession>A0A1I2L5I8</accession>
<evidence type="ECO:0000256" key="1">
    <source>
        <dbReference type="SAM" id="Phobius"/>
    </source>
</evidence>
<keyword evidence="1" id="KW-1133">Transmembrane helix</keyword>
<evidence type="ECO:0008006" key="4">
    <source>
        <dbReference type="Google" id="ProtNLM"/>
    </source>
</evidence>
<gene>
    <name evidence="2" type="ORF">SAMN04488025_10447</name>
</gene>